<name>A0ABS8Y4D5_DATST</name>
<organism evidence="2 3">
    <name type="scientific">Datura stramonium</name>
    <name type="common">Jimsonweed</name>
    <name type="synonym">Common thornapple</name>
    <dbReference type="NCBI Taxonomy" id="4076"/>
    <lineage>
        <taxon>Eukaryota</taxon>
        <taxon>Viridiplantae</taxon>
        <taxon>Streptophyta</taxon>
        <taxon>Embryophyta</taxon>
        <taxon>Tracheophyta</taxon>
        <taxon>Spermatophyta</taxon>
        <taxon>Magnoliopsida</taxon>
        <taxon>eudicotyledons</taxon>
        <taxon>Gunneridae</taxon>
        <taxon>Pentapetalae</taxon>
        <taxon>asterids</taxon>
        <taxon>lamiids</taxon>
        <taxon>Solanales</taxon>
        <taxon>Solanaceae</taxon>
        <taxon>Solanoideae</taxon>
        <taxon>Datureae</taxon>
        <taxon>Datura</taxon>
    </lineage>
</organism>
<feature type="non-terminal residue" evidence="2">
    <location>
        <position position="1"/>
    </location>
</feature>
<accession>A0ABS8Y4D5</accession>
<protein>
    <submittedName>
        <fullName evidence="2">Uncharacterized protein</fullName>
    </submittedName>
</protein>
<sequence length="113" mass="12177">TLVVHIRSDQMKPLLVGTNESVTSCSYYYRVEGDSHTILARAGEASMGKVPADEGESGRGRLRDAVQLVETLGTAGVRSLQVSVLWGPSSTYGKDQGRSRKSSSLVRRVLPKA</sequence>
<feature type="compositionally biased region" description="Low complexity" evidence="1">
    <location>
        <begin position="102"/>
        <end position="113"/>
    </location>
</feature>
<proteinExistence type="predicted"/>
<evidence type="ECO:0000256" key="1">
    <source>
        <dbReference type="SAM" id="MobiDB-lite"/>
    </source>
</evidence>
<keyword evidence="3" id="KW-1185">Reference proteome</keyword>
<reference evidence="2 3" key="1">
    <citation type="journal article" date="2021" name="BMC Genomics">
        <title>Datura genome reveals duplications of psychoactive alkaloid biosynthetic genes and high mutation rate following tissue culture.</title>
        <authorList>
            <person name="Rajewski A."/>
            <person name="Carter-House D."/>
            <person name="Stajich J."/>
            <person name="Litt A."/>
        </authorList>
    </citation>
    <scope>NUCLEOTIDE SEQUENCE [LARGE SCALE GENOMIC DNA]</scope>
    <source>
        <strain evidence="2">AR-01</strain>
    </source>
</reference>
<dbReference type="EMBL" id="JACEIK010021355">
    <property type="protein sequence ID" value="MCE5166307.1"/>
    <property type="molecule type" value="Genomic_DNA"/>
</dbReference>
<gene>
    <name evidence="2" type="ORF">HAX54_017259</name>
</gene>
<feature type="region of interest" description="Disordered" evidence="1">
    <location>
        <begin position="88"/>
        <end position="113"/>
    </location>
</feature>
<evidence type="ECO:0000313" key="2">
    <source>
        <dbReference type="EMBL" id="MCE5166307.1"/>
    </source>
</evidence>
<evidence type="ECO:0000313" key="3">
    <source>
        <dbReference type="Proteomes" id="UP000823775"/>
    </source>
</evidence>
<feature type="non-terminal residue" evidence="2">
    <location>
        <position position="113"/>
    </location>
</feature>
<dbReference type="Proteomes" id="UP000823775">
    <property type="component" value="Unassembled WGS sequence"/>
</dbReference>
<comment type="caution">
    <text evidence="2">The sequence shown here is derived from an EMBL/GenBank/DDBJ whole genome shotgun (WGS) entry which is preliminary data.</text>
</comment>